<dbReference type="GO" id="GO:0005737">
    <property type="term" value="C:cytoplasm"/>
    <property type="evidence" value="ECO:0007669"/>
    <property type="project" value="TreeGrafter"/>
</dbReference>
<dbReference type="GO" id="GO:0008270">
    <property type="term" value="F:zinc ion binding"/>
    <property type="evidence" value="ECO:0007669"/>
    <property type="project" value="UniProtKB-KW"/>
</dbReference>
<dbReference type="InterPro" id="IPR051964">
    <property type="entry name" value="Chaperone_stress_response"/>
</dbReference>
<evidence type="ECO:0000256" key="3">
    <source>
        <dbReference type="ARBA" id="ARBA00022833"/>
    </source>
</evidence>
<proteinExistence type="predicted"/>
<evidence type="ECO:0000313" key="7">
    <source>
        <dbReference type="EMBL" id="KIK80970.1"/>
    </source>
</evidence>
<dbReference type="SUPFAM" id="SSF57667">
    <property type="entry name" value="beta-beta-alpha zinc fingers"/>
    <property type="match status" value="1"/>
</dbReference>
<keyword evidence="1" id="KW-0479">Metal-binding</keyword>
<name>A0A0D0DPP4_9AGAM</name>
<dbReference type="InterPro" id="IPR003604">
    <property type="entry name" value="Matrin/U1-like-C_Znf_C2H2"/>
</dbReference>
<dbReference type="AlphaFoldDB" id="A0A0D0DPP4"/>
<dbReference type="EMBL" id="KN825891">
    <property type="protein sequence ID" value="KIK80970.1"/>
    <property type="molecule type" value="Genomic_DNA"/>
</dbReference>
<dbReference type="InParanoid" id="A0A0D0DPP4"/>
<evidence type="ECO:0000313" key="8">
    <source>
        <dbReference type="Proteomes" id="UP000054538"/>
    </source>
</evidence>
<dbReference type="InterPro" id="IPR036236">
    <property type="entry name" value="Znf_C2H2_sf"/>
</dbReference>
<evidence type="ECO:0000256" key="5">
    <source>
        <dbReference type="SAM" id="MobiDB-lite"/>
    </source>
</evidence>
<dbReference type="Gene3D" id="3.30.160.60">
    <property type="entry name" value="Classic Zinc Finger"/>
    <property type="match status" value="1"/>
</dbReference>
<evidence type="ECO:0000256" key="4">
    <source>
        <dbReference type="PROSITE-ProRule" id="PRU00042"/>
    </source>
</evidence>
<dbReference type="STRING" id="930991.A0A0D0DPP4"/>
<protein>
    <recommendedName>
        <fullName evidence="6">C2H2-type domain-containing protein</fullName>
    </recommendedName>
</protein>
<reference evidence="7 8" key="1">
    <citation type="submission" date="2014-04" db="EMBL/GenBank/DDBJ databases">
        <authorList>
            <consortium name="DOE Joint Genome Institute"/>
            <person name="Kuo A."/>
            <person name="Kohler A."/>
            <person name="Jargeat P."/>
            <person name="Nagy L.G."/>
            <person name="Floudas D."/>
            <person name="Copeland A."/>
            <person name="Barry K.W."/>
            <person name="Cichocki N."/>
            <person name="Veneault-Fourrey C."/>
            <person name="LaButti K."/>
            <person name="Lindquist E.A."/>
            <person name="Lipzen A."/>
            <person name="Lundell T."/>
            <person name="Morin E."/>
            <person name="Murat C."/>
            <person name="Sun H."/>
            <person name="Tunlid A."/>
            <person name="Henrissat B."/>
            <person name="Grigoriev I.V."/>
            <person name="Hibbett D.S."/>
            <person name="Martin F."/>
            <person name="Nordberg H.P."/>
            <person name="Cantor M.N."/>
            <person name="Hua S.X."/>
        </authorList>
    </citation>
    <scope>NUCLEOTIDE SEQUENCE [LARGE SCALE GENOMIC DNA]</scope>
    <source>
        <strain evidence="7 8">Ve08.2h10</strain>
    </source>
</reference>
<evidence type="ECO:0000256" key="2">
    <source>
        <dbReference type="ARBA" id="ARBA00022771"/>
    </source>
</evidence>
<dbReference type="SMART" id="SM00451">
    <property type="entry name" value="ZnF_U1"/>
    <property type="match status" value="1"/>
</dbReference>
<dbReference type="PROSITE" id="PS00028">
    <property type="entry name" value="ZINC_FINGER_C2H2_1"/>
    <property type="match status" value="1"/>
</dbReference>
<keyword evidence="3" id="KW-0862">Zinc</keyword>
<dbReference type="PROSITE" id="PS50157">
    <property type="entry name" value="ZINC_FINGER_C2H2_2"/>
    <property type="match status" value="1"/>
</dbReference>
<dbReference type="PANTHER" id="PTHR44029">
    <property type="entry name" value="DNAJ HOMOLOG SUBFAMILY C MEMBER 21"/>
    <property type="match status" value="1"/>
</dbReference>
<sequence length="288" mass="32425">MKESGFVQVQCSCANPNHIHGKSLTLFLRRRDPRYKSYLAHQTQLNQTKMSGSSRPSAPKSPSRRATVPDTYVEQEWQKTSAYGLDDDLEWAAAEGEDPEEWQCVACDKSFKSEAAWDSHERSKKHMKEIERLKKEMTQENKEFGLPGKAEGEEAGQQGHFDDICDDDEDVFQPPPESNTVVQAQRDDSNIALLPTRTGPDALEDELFSRGQSRNPKKGKKLQPVQPTEDKVLNEGPIERGFALAPQETVSAEPELTKREKRKLREVRKAQAAAEAQQSTVLVGLFIC</sequence>
<dbReference type="Pfam" id="PF12171">
    <property type="entry name" value="zf-C2H2_jaz"/>
    <property type="match status" value="1"/>
</dbReference>
<evidence type="ECO:0000259" key="6">
    <source>
        <dbReference type="PROSITE" id="PS50157"/>
    </source>
</evidence>
<dbReference type="PANTHER" id="PTHR44029:SF1">
    <property type="entry name" value="DNAJ HOMOLOG SUBFAMILY C MEMBER 21"/>
    <property type="match status" value="1"/>
</dbReference>
<keyword evidence="8" id="KW-1185">Reference proteome</keyword>
<evidence type="ECO:0000256" key="1">
    <source>
        <dbReference type="ARBA" id="ARBA00022723"/>
    </source>
</evidence>
<gene>
    <name evidence="7" type="ORF">PAXRUDRAFT_210574</name>
</gene>
<reference evidence="8" key="2">
    <citation type="submission" date="2015-01" db="EMBL/GenBank/DDBJ databases">
        <title>Evolutionary Origins and Diversification of the Mycorrhizal Mutualists.</title>
        <authorList>
            <consortium name="DOE Joint Genome Institute"/>
            <consortium name="Mycorrhizal Genomics Consortium"/>
            <person name="Kohler A."/>
            <person name="Kuo A."/>
            <person name="Nagy L.G."/>
            <person name="Floudas D."/>
            <person name="Copeland A."/>
            <person name="Barry K.W."/>
            <person name="Cichocki N."/>
            <person name="Veneault-Fourrey C."/>
            <person name="LaButti K."/>
            <person name="Lindquist E.A."/>
            <person name="Lipzen A."/>
            <person name="Lundell T."/>
            <person name="Morin E."/>
            <person name="Murat C."/>
            <person name="Riley R."/>
            <person name="Ohm R."/>
            <person name="Sun H."/>
            <person name="Tunlid A."/>
            <person name="Henrissat B."/>
            <person name="Grigoriev I.V."/>
            <person name="Hibbett D.S."/>
            <person name="Martin F."/>
        </authorList>
    </citation>
    <scope>NUCLEOTIDE SEQUENCE [LARGE SCALE GENOMIC DNA]</scope>
    <source>
        <strain evidence="8">Ve08.2h10</strain>
    </source>
</reference>
<feature type="region of interest" description="Disordered" evidence="5">
    <location>
        <begin position="145"/>
        <end position="229"/>
    </location>
</feature>
<dbReference type="GO" id="GO:0003676">
    <property type="term" value="F:nucleic acid binding"/>
    <property type="evidence" value="ECO:0007669"/>
    <property type="project" value="InterPro"/>
</dbReference>
<dbReference type="Proteomes" id="UP000054538">
    <property type="component" value="Unassembled WGS sequence"/>
</dbReference>
<accession>A0A0D0DPP4</accession>
<organism evidence="7 8">
    <name type="scientific">Paxillus rubicundulus Ve08.2h10</name>
    <dbReference type="NCBI Taxonomy" id="930991"/>
    <lineage>
        <taxon>Eukaryota</taxon>
        <taxon>Fungi</taxon>
        <taxon>Dikarya</taxon>
        <taxon>Basidiomycota</taxon>
        <taxon>Agaricomycotina</taxon>
        <taxon>Agaricomycetes</taxon>
        <taxon>Agaricomycetidae</taxon>
        <taxon>Boletales</taxon>
        <taxon>Paxilineae</taxon>
        <taxon>Paxillaceae</taxon>
        <taxon>Paxillus</taxon>
    </lineage>
</organism>
<feature type="region of interest" description="Disordered" evidence="5">
    <location>
        <begin position="43"/>
        <end position="75"/>
    </location>
</feature>
<dbReference type="HOGENOM" id="CLU_966756_0_0_1"/>
<feature type="compositionally biased region" description="Low complexity" evidence="5">
    <location>
        <begin position="51"/>
        <end position="65"/>
    </location>
</feature>
<dbReference type="InterPro" id="IPR022755">
    <property type="entry name" value="Znf_C2H2_jaz"/>
</dbReference>
<dbReference type="OrthoDB" id="5894at2759"/>
<keyword evidence="2 4" id="KW-0863">Zinc-finger</keyword>
<dbReference type="InterPro" id="IPR013087">
    <property type="entry name" value="Znf_C2H2_type"/>
</dbReference>
<feature type="domain" description="C2H2-type" evidence="6">
    <location>
        <begin position="102"/>
        <end position="131"/>
    </location>
</feature>